<evidence type="ECO:0000313" key="4">
    <source>
        <dbReference type="Proteomes" id="UP000294349"/>
    </source>
</evidence>
<comment type="similarity">
    <text evidence="1">Belongs to the frataxin family.</text>
</comment>
<evidence type="ECO:0000256" key="1">
    <source>
        <dbReference type="ARBA" id="ARBA00008183"/>
    </source>
</evidence>
<dbReference type="SUPFAM" id="SSF55387">
    <property type="entry name" value="Frataxin/Nqo15-like"/>
    <property type="match status" value="1"/>
</dbReference>
<protein>
    <submittedName>
        <fullName evidence="3">Iron-sulfur cluster assembly protein CyaY</fullName>
    </submittedName>
</protein>
<keyword evidence="2" id="KW-0408">Iron</keyword>
<evidence type="ECO:0000313" key="3">
    <source>
        <dbReference type="EMBL" id="VFP83865.1"/>
    </source>
</evidence>
<sequence>MRDLLFFKRFKKTLLMIEKIINQNDEKIDIDYFLSNNMMTIIFKNKKKVIITSQVYLHQLWIATSIQGYHLIYDNYTWTCIRTKKNIKNILKKEFFIQTNCTIDFILLKIIK</sequence>
<evidence type="ECO:0000256" key="2">
    <source>
        <dbReference type="ARBA" id="ARBA00023004"/>
    </source>
</evidence>
<reference evidence="3 4" key="1">
    <citation type="submission" date="2019-02" db="EMBL/GenBank/DDBJ databases">
        <authorList>
            <person name="Manzano-Marin A."/>
            <person name="Manzano-Marin A."/>
        </authorList>
    </citation>
    <scope>NUCLEOTIDE SEQUENCE [LARGE SCALE GENOMIC DNA]</scope>
    <source>
        <strain evidence="3 4">BuCilaricifoliae</strain>
    </source>
</reference>
<name>A0A451DC11_9GAMM</name>
<dbReference type="GO" id="GO:0016226">
    <property type="term" value="P:iron-sulfur cluster assembly"/>
    <property type="evidence" value="ECO:0007669"/>
    <property type="project" value="InterPro"/>
</dbReference>
<dbReference type="SMART" id="SM01219">
    <property type="entry name" value="Frataxin_Cyay"/>
    <property type="match status" value="1"/>
</dbReference>
<dbReference type="AlphaFoldDB" id="A0A451DC11"/>
<dbReference type="Gene3D" id="3.30.920.10">
    <property type="entry name" value="Frataxin/CyaY"/>
    <property type="match status" value="1"/>
</dbReference>
<dbReference type="Proteomes" id="UP000294349">
    <property type="component" value="Chromosome"/>
</dbReference>
<organism evidence="3 4">
    <name type="scientific">Buchnera aphidicola</name>
    <name type="common">Cinara laricifoliae</name>
    <dbReference type="NCBI Taxonomy" id="2518977"/>
    <lineage>
        <taxon>Bacteria</taxon>
        <taxon>Pseudomonadati</taxon>
        <taxon>Pseudomonadota</taxon>
        <taxon>Gammaproteobacteria</taxon>
        <taxon>Enterobacterales</taxon>
        <taxon>Erwiniaceae</taxon>
        <taxon>Buchnera</taxon>
    </lineage>
</organism>
<dbReference type="Pfam" id="PF01491">
    <property type="entry name" value="Frataxin_Cyay"/>
    <property type="match status" value="1"/>
</dbReference>
<dbReference type="OrthoDB" id="285675at2"/>
<dbReference type="NCBIfam" id="TIGR03421">
    <property type="entry name" value="FeS_CyaY"/>
    <property type="match status" value="1"/>
</dbReference>
<dbReference type="GO" id="GO:0005737">
    <property type="term" value="C:cytoplasm"/>
    <property type="evidence" value="ECO:0007669"/>
    <property type="project" value="UniProtKB-ARBA"/>
</dbReference>
<dbReference type="RefSeq" id="WP_154061731.1">
    <property type="nucleotide sequence ID" value="NZ_LR217717.1"/>
</dbReference>
<proteinExistence type="inferred from homology"/>
<dbReference type="GO" id="GO:0008199">
    <property type="term" value="F:ferric iron binding"/>
    <property type="evidence" value="ECO:0007669"/>
    <property type="project" value="InterPro"/>
</dbReference>
<gene>
    <name evidence="3" type="primary">cyaY</name>
    <name evidence="3" type="ORF">BUCILAFE3058_394</name>
</gene>
<dbReference type="InterPro" id="IPR002908">
    <property type="entry name" value="Frataxin/CyaY"/>
</dbReference>
<dbReference type="InterPro" id="IPR036524">
    <property type="entry name" value="Frataxin/CyaY_sf"/>
</dbReference>
<dbReference type="EMBL" id="LR217717">
    <property type="protein sequence ID" value="VFP83865.1"/>
    <property type="molecule type" value="Genomic_DNA"/>
</dbReference>
<dbReference type="PROSITE" id="PS50810">
    <property type="entry name" value="FRATAXIN_2"/>
    <property type="match status" value="1"/>
</dbReference>
<accession>A0A451DC11</accession>